<name>A0ABY7ECY6_MYAAR</name>
<proteinExistence type="predicted"/>
<dbReference type="Proteomes" id="UP001164746">
    <property type="component" value="Chromosome 5"/>
</dbReference>
<gene>
    <name evidence="1" type="ORF">MAR_021940</name>
</gene>
<keyword evidence="2" id="KW-1185">Reference proteome</keyword>
<organism evidence="1 2">
    <name type="scientific">Mya arenaria</name>
    <name type="common">Soft-shell clam</name>
    <dbReference type="NCBI Taxonomy" id="6604"/>
    <lineage>
        <taxon>Eukaryota</taxon>
        <taxon>Metazoa</taxon>
        <taxon>Spiralia</taxon>
        <taxon>Lophotrochozoa</taxon>
        <taxon>Mollusca</taxon>
        <taxon>Bivalvia</taxon>
        <taxon>Autobranchia</taxon>
        <taxon>Heteroconchia</taxon>
        <taxon>Euheterodonta</taxon>
        <taxon>Imparidentia</taxon>
        <taxon>Neoheterodontei</taxon>
        <taxon>Myida</taxon>
        <taxon>Myoidea</taxon>
        <taxon>Myidae</taxon>
        <taxon>Mya</taxon>
    </lineage>
</organism>
<dbReference type="EMBL" id="CP111016">
    <property type="protein sequence ID" value="WAR06571.1"/>
    <property type="molecule type" value="Genomic_DNA"/>
</dbReference>
<reference evidence="1" key="1">
    <citation type="submission" date="2022-11" db="EMBL/GenBank/DDBJ databases">
        <title>Centuries of genome instability and evolution in soft-shell clam transmissible cancer (bioRxiv).</title>
        <authorList>
            <person name="Hart S.F.M."/>
            <person name="Yonemitsu M.A."/>
            <person name="Giersch R.M."/>
            <person name="Beal B.F."/>
            <person name="Arriagada G."/>
            <person name="Davis B.W."/>
            <person name="Ostrander E.A."/>
            <person name="Goff S.P."/>
            <person name="Metzger M.J."/>
        </authorList>
    </citation>
    <scope>NUCLEOTIDE SEQUENCE</scope>
    <source>
        <strain evidence="1">MELC-2E11</strain>
        <tissue evidence="1">Siphon/mantle</tissue>
    </source>
</reference>
<accession>A0ABY7ECY6</accession>
<protein>
    <submittedName>
        <fullName evidence="1">Uncharacterized protein</fullName>
    </submittedName>
</protein>
<evidence type="ECO:0000313" key="1">
    <source>
        <dbReference type="EMBL" id="WAR06571.1"/>
    </source>
</evidence>
<evidence type="ECO:0000313" key="2">
    <source>
        <dbReference type="Proteomes" id="UP001164746"/>
    </source>
</evidence>
<sequence length="82" mass="9353">MHRSKFVFREQTRLKRGPLGVVASHCVSSLISEDDNDDDIAFASIMLNASERRKARNLTFESHLSYQDKPGNFAKETVVKRV</sequence>